<keyword evidence="3" id="KW-1185">Reference proteome</keyword>
<feature type="compositionally biased region" description="Polar residues" evidence="1">
    <location>
        <begin position="323"/>
        <end position="332"/>
    </location>
</feature>
<evidence type="ECO:0000256" key="1">
    <source>
        <dbReference type="SAM" id="MobiDB-lite"/>
    </source>
</evidence>
<feature type="compositionally biased region" description="Low complexity" evidence="1">
    <location>
        <begin position="392"/>
        <end position="408"/>
    </location>
</feature>
<feature type="compositionally biased region" description="Basic and acidic residues" evidence="1">
    <location>
        <begin position="433"/>
        <end position="452"/>
    </location>
</feature>
<feature type="compositionally biased region" description="Polar residues" evidence="1">
    <location>
        <begin position="150"/>
        <end position="167"/>
    </location>
</feature>
<protein>
    <submittedName>
        <fullName evidence="2">Uncharacterized protein</fullName>
    </submittedName>
</protein>
<feature type="compositionally biased region" description="Basic residues" evidence="1">
    <location>
        <begin position="312"/>
        <end position="322"/>
    </location>
</feature>
<evidence type="ECO:0000313" key="3">
    <source>
        <dbReference type="Proteomes" id="UP000326565"/>
    </source>
</evidence>
<gene>
    <name evidence="2" type="ORF">BDV29DRAFT_80399</name>
</gene>
<feature type="compositionally biased region" description="Polar residues" evidence="1">
    <location>
        <begin position="12"/>
        <end position="32"/>
    </location>
</feature>
<dbReference type="Proteomes" id="UP000326565">
    <property type="component" value="Unassembled WGS sequence"/>
</dbReference>
<proteinExistence type="predicted"/>
<feature type="region of interest" description="Disordered" evidence="1">
    <location>
        <begin position="201"/>
        <end position="458"/>
    </location>
</feature>
<dbReference type="AlphaFoldDB" id="A0A5N5X7L3"/>
<organism evidence="2 3">
    <name type="scientific">Aspergillus leporis</name>
    <dbReference type="NCBI Taxonomy" id="41062"/>
    <lineage>
        <taxon>Eukaryota</taxon>
        <taxon>Fungi</taxon>
        <taxon>Dikarya</taxon>
        <taxon>Ascomycota</taxon>
        <taxon>Pezizomycotina</taxon>
        <taxon>Eurotiomycetes</taxon>
        <taxon>Eurotiomycetidae</taxon>
        <taxon>Eurotiales</taxon>
        <taxon>Aspergillaceae</taxon>
        <taxon>Aspergillus</taxon>
        <taxon>Aspergillus subgen. Circumdati</taxon>
    </lineage>
</organism>
<feature type="compositionally biased region" description="Polar residues" evidence="1">
    <location>
        <begin position="88"/>
        <end position="98"/>
    </location>
</feature>
<reference evidence="2 3" key="1">
    <citation type="submission" date="2019-04" db="EMBL/GenBank/DDBJ databases">
        <title>Friends and foes A comparative genomics study of 23 Aspergillus species from section Flavi.</title>
        <authorList>
            <consortium name="DOE Joint Genome Institute"/>
            <person name="Kjaerbolling I."/>
            <person name="Vesth T."/>
            <person name="Frisvad J.C."/>
            <person name="Nybo J.L."/>
            <person name="Theobald S."/>
            <person name="Kildgaard S."/>
            <person name="Isbrandt T."/>
            <person name="Kuo A."/>
            <person name="Sato A."/>
            <person name="Lyhne E.K."/>
            <person name="Kogle M.E."/>
            <person name="Wiebenga A."/>
            <person name="Kun R.S."/>
            <person name="Lubbers R.J."/>
            <person name="Makela M.R."/>
            <person name="Barry K."/>
            <person name="Chovatia M."/>
            <person name="Clum A."/>
            <person name="Daum C."/>
            <person name="Haridas S."/>
            <person name="He G."/>
            <person name="LaButti K."/>
            <person name="Lipzen A."/>
            <person name="Mondo S."/>
            <person name="Riley R."/>
            <person name="Salamov A."/>
            <person name="Simmons B.A."/>
            <person name="Magnuson J.K."/>
            <person name="Henrissat B."/>
            <person name="Mortensen U.H."/>
            <person name="Larsen T.O."/>
            <person name="Devries R.P."/>
            <person name="Grigoriev I.V."/>
            <person name="Machida M."/>
            <person name="Baker S.E."/>
            <person name="Andersen M.R."/>
        </authorList>
    </citation>
    <scope>NUCLEOTIDE SEQUENCE [LARGE SCALE GENOMIC DNA]</scope>
    <source>
        <strain evidence="2 3">CBS 151.66</strain>
    </source>
</reference>
<feature type="compositionally biased region" description="Low complexity" evidence="1">
    <location>
        <begin position="237"/>
        <end position="267"/>
    </location>
</feature>
<name>A0A5N5X7L3_9EURO</name>
<sequence>MLTVLDPPIHHPSSTTITTNTASFIPPSSTALPRNDPLEPNDLSETPPTSHAPNLDDSMSSDDQSVSDPFHQDTYVSDGEMDRDMNVASATWDASQPSPMAHGDDRPQASARGTAPHIAPYSSQPASAAPTTQSIGQTGKASYQERLLGQENSKSAHSITTGSSIRSLTPHGGTRTADNSATDVFQSTARTEIPTHAMIGNRLSIVDTDARSLASRSGNREKIPPPPPKSHHGKLISPSPGSTPSVPSKPENCFPSHSSSPESSYSPKPSPKPSQSGVDYFTGPAGSEPEKPSESLRRSQSQYKRPPTPPLSRRHSQMRRSKTTLSKPNLSRLSMPAVKMEGTESPPPSPSSWTLNPSRTRGARLDVPSEEDPRRASLQYQSSGAAIPTPGTEASTSSSQSNSRTPSTKRASLGNPLPPPPPPRRTRGSSSHCNDRTRPQSEKRPEAHKEFIPHPSNANDILADLSRLQKEVDDLRVHYESRKASQ</sequence>
<feature type="compositionally biased region" description="Polar residues" evidence="1">
    <location>
        <begin position="43"/>
        <end position="52"/>
    </location>
</feature>
<feature type="compositionally biased region" description="Low complexity" evidence="1">
    <location>
        <begin position="119"/>
        <end position="134"/>
    </location>
</feature>
<feature type="compositionally biased region" description="Basic and acidic residues" evidence="1">
    <location>
        <begin position="288"/>
        <end position="297"/>
    </location>
</feature>
<evidence type="ECO:0000313" key="2">
    <source>
        <dbReference type="EMBL" id="KAB8076741.1"/>
    </source>
</evidence>
<dbReference type="EMBL" id="ML732177">
    <property type="protein sequence ID" value="KAB8076741.1"/>
    <property type="molecule type" value="Genomic_DNA"/>
</dbReference>
<accession>A0A5N5X7L3</accession>
<feature type="region of interest" description="Disordered" evidence="1">
    <location>
        <begin position="1"/>
        <end position="183"/>
    </location>
</feature>
<feature type="compositionally biased region" description="Low complexity" evidence="1">
    <location>
        <begin position="56"/>
        <end position="68"/>
    </location>
</feature>
<dbReference type="OrthoDB" id="428854at2759"/>